<evidence type="ECO:0000313" key="1">
    <source>
        <dbReference type="EMBL" id="OGG26878.1"/>
    </source>
</evidence>
<dbReference type="Proteomes" id="UP000176609">
    <property type="component" value="Unassembled WGS sequence"/>
</dbReference>
<name>A0A1F6AQD7_9BACT</name>
<dbReference type="EMBL" id="MFJR01000007">
    <property type="protein sequence ID" value="OGG26878.1"/>
    <property type="molecule type" value="Genomic_DNA"/>
</dbReference>
<reference evidence="1 2" key="1">
    <citation type="journal article" date="2016" name="Nat. Commun.">
        <title>Thousands of microbial genomes shed light on interconnected biogeochemical processes in an aquifer system.</title>
        <authorList>
            <person name="Anantharaman K."/>
            <person name="Brown C.T."/>
            <person name="Hug L.A."/>
            <person name="Sharon I."/>
            <person name="Castelle C.J."/>
            <person name="Probst A.J."/>
            <person name="Thomas B.C."/>
            <person name="Singh A."/>
            <person name="Wilkins M.J."/>
            <person name="Karaoz U."/>
            <person name="Brodie E.L."/>
            <person name="Williams K.H."/>
            <person name="Hubbard S.S."/>
            <person name="Banfield J.F."/>
        </authorList>
    </citation>
    <scope>NUCLEOTIDE SEQUENCE [LARGE SCALE GENOMIC DNA]</scope>
</reference>
<evidence type="ECO:0000313" key="2">
    <source>
        <dbReference type="Proteomes" id="UP000176609"/>
    </source>
</evidence>
<accession>A0A1F6AQD7</accession>
<sequence length="94" mass="10607">MLPLVESRETIPEKVYIICGPIDHPNWVSHVPTSMIPGSEESTIFDSDLATLHQLHCLNKGGLHFFTLFTQVQYDAYMKRLEGGQMETLGSDGW</sequence>
<dbReference type="AlphaFoldDB" id="A0A1F6AQD7"/>
<organism evidence="1 2">
    <name type="scientific">Candidatus Gottesmanbacteria bacterium RIFCSPLOWO2_01_FULL_39_12b</name>
    <dbReference type="NCBI Taxonomy" id="1798388"/>
    <lineage>
        <taxon>Bacteria</taxon>
        <taxon>Candidatus Gottesmaniibacteriota</taxon>
    </lineage>
</organism>
<comment type="caution">
    <text evidence="1">The sequence shown here is derived from an EMBL/GenBank/DDBJ whole genome shotgun (WGS) entry which is preliminary data.</text>
</comment>
<proteinExistence type="predicted"/>
<gene>
    <name evidence="1" type="ORF">A2960_01830</name>
</gene>
<protein>
    <submittedName>
        <fullName evidence="1">Uncharacterized protein</fullName>
    </submittedName>
</protein>